<evidence type="ECO:0000313" key="1">
    <source>
        <dbReference type="EMBL" id="CAG7825482.1"/>
    </source>
</evidence>
<sequence length="108" mass="12589">MMKLYQVNGGKRFHHNWLVRDRFLVKQMDVTFYNIPSSAFKNVPLELLQRLIFSGITGLWDKWARISNELGTRTAQDALMKDVNAKDFQDLSFENSNIAVVFNLIFFG</sequence>
<evidence type="ECO:0000313" key="2">
    <source>
        <dbReference type="Proteomes" id="UP000708208"/>
    </source>
</evidence>
<proteinExistence type="predicted"/>
<protein>
    <submittedName>
        <fullName evidence="1">Uncharacterized protein</fullName>
    </submittedName>
</protein>
<keyword evidence="2" id="KW-1185">Reference proteome</keyword>
<name>A0A8J2KY27_9HEXA</name>
<reference evidence="1" key="1">
    <citation type="submission" date="2021-06" db="EMBL/GenBank/DDBJ databases">
        <authorList>
            <person name="Hodson N. C."/>
            <person name="Mongue J. A."/>
            <person name="Jaron S. K."/>
        </authorList>
    </citation>
    <scope>NUCLEOTIDE SEQUENCE</scope>
</reference>
<dbReference type="Proteomes" id="UP000708208">
    <property type="component" value="Unassembled WGS sequence"/>
</dbReference>
<dbReference type="EMBL" id="CAJVCH010536457">
    <property type="protein sequence ID" value="CAG7825482.1"/>
    <property type="molecule type" value="Genomic_DNA"/>
</dbReference>
<accession>A0A8J2KY27</accession>
<dbReference type="AlphaFoldDB" id="A0A8J2KY27"/>
<gene>
    <name evidence="1" type="ORF">AFUS01_LOCUS35590</name>
</gene>
<comment type="caution">
    <text evidence="1">The sequence shown here is derived from an EMBL/GenBank/DDBJ whole genome shotgun (WGS) entry which is preliminary data.</text>
</comment>
<organism evidence="1 2">
    <name type="scientific">Allacma fusca</name>
    <dbReference type="NCBI Taxonomy" id="39272"/>
    <lineage>
        <taxon>Eukaryota</taxon>
        <taxon>Metazoa</taxon>
        <taxon>Ecdysozoa</taxon>
        <taxon>Arthropoda</taxon>
        <taxon>Hexapoda</taxon>
        <taxon>Collembola</taxon>
        <taxon>Symphypleona</taxon>
        <taxon>Sminthuridae</taxon>
        <taxon>Allacma</taxon>
    </lineage>
</organism>